<protein>
    <submittedName>
        <fullName evidence="2">Uncharacterized protein</fullName>
    </submittedName>
</protein>
<accession>A0A1N6DG92</accession>
<gene>
    <name evidence="2" type="ORF">SAMN05443544_0161</name>
</gene>
<dbReference type="OrthoDB" id="3171769at2"/>
<feature type="transmembrane region" description="Helical" evidence="1">
    <location>
        <begin position="121"/>
        <end position="142"/>
    </location>
</feature>
<feature type="transmembrane region" description="Helical" evidence="1">
    <location>
        <begin position="89"/>
        <end position="109"/>
    </location>
</feature>
<evidence type="ECO:0000313" key="3">
    <source>
        <dbReference type="Proteomes" id="UP000184699"/>
    </source>
</evidence>
<dbReference type="Proteomes" id="UP000184699">
    <property type="component" value="Unassembled WGS sequence"/>
</dbReference>
<keyword evidence="1" id="KW-0812">Transmembrane</keyword>
<evidence type="ECO:0000256" key="1">
    <source>
        <dbReference type="SAM" id="Phobius"/>
    </source>
</evidence>
<feature type="transmembrane region" description="Helical" evidence="1">
    <location>
        <begin position="178"/>
        <end position="197"/>
    </location>
</feature>
<proteinExistence type="predicted"/>
<reference evidence="3" key="1">
    <citation type="submission" date="2016-11" db="EMBL/GenBank/DDBJ databases">
        <authorList>
            <person name="Varghese N."/>
            <person name="Submissions S."/>
        </authorList>
    </citation>
    <scope>NUCLEOTIDE SEQUENCE [LARGE SCALE GENOMIC DNA]</scope>
    <source>
        <strain evidence="3">DSM 8595</strain>
    </source>
</reference>
<sequence length="335" mass="36061">MTTLTDRYVWAAARTLPESQRAEFDRELRERIGDAIDALVETGSSPDEAERAALTELGDPAALAAQYIDRPLQLIGPRYYLMWWRLLKLLYSIVLPIGAAGVLLGQLLSGADIGEAIGSTVTTAISIAVNLGFWTTLVFAVLERTTAGAGQPGIAAVWTLDMLPALPEPAKTSRLGELIGSLVFLGIFAAAIVWQQFGVVFHDGVREPTPLLDPALWSFWLPYFLALIALEILFAIAVYAWGWNWWLAGANLVLNIAFTVPALWLFLTGQLISDEALEAMQWPWGTSGPVIVAIVVVVVIAASTWDVIEGGMKAYRAGRAVPAAMTGPATSGAKA</sequence>
<name>A0A1N6DG92_9MICO</name>
<organism evidence="2 3">
    <name type="scientific">Agromyces cerinus subsp. cerinus</name>
    <dbReference type="NCBI Taxonomy" id="232089"/>
    <lineage>
        <taxon>Bacteria</taxon>
        <taxon>Bacillati</taxon>
        <taxon>Actinomycetota</taxon>
        <taxon>Actinomycetes</taxon>
        <taxon>Micrococcales</taxon>
        <taxon>Microbacteriaceae</taxon>
        <taxon>Agromyces</taxon>
    </lineage>
</organism>
<keyword evidence="3" id="KW-1185">Reference proteome</keyword>
<dbReference type="InterPro" id="IPR047928">
    <property type="entry name" value="Perm_prefix_1"/>
</dbReference>
<feature type="transmembrane region" description="Helical" evidence="1">
    <location>
        <begin position="287"/>
        <end position="308"/>
    </location>
</feature>
<dbReference type="EMBL" id="FSRJ01000001">
    <property type="protein sequence ID" value="SIN69674.1"/>
    <property type="molecule type" value="Genomic_DNA"/>
</dbReference>
<dbReference type="RefSeq" id="WP_074258499.1">
    <property type="nucleotide sequence ID" value="NZ_FSRJ01000001.1"/>
</dbReference>
<dbReference type="STRING" id="232089.SAMN05443544_0161"/>
<keyword evidence="1" id="KW-0472">Membrane</keyword>
<dbReference type="Pfam" id="PF22564">
    <property type="entry name" value="HAAS"/>
    <property type="match status" value="1"/>
</dbReference>
<dbReference type="NCBIfam" id="NF038403">
    <property type="entry name" value="perm_prefix_1"/>
    <property type="match status" value="1"/>
</dbReference>
<keyword evidence="1" id="KW-1133">Transmembrane helix</keyword>
<dbReference type="AlphaFoldDB" id="A0A1N6DG92"/>
<evidence type="ECO:0000313" key="2">
    <source>
        <dbReference type="EMBL" id="SIN69674.1"/>
    </source>
</evidence>
<feature type="transmembrane region" description="Helical" evidence="1">
    <location>
        <begin position="217"/>
        <end position="238"/>
    </location>
</feature>
<feature type="transmembrane region" description="Helical" evidence="1">
    <location>
        <begin position="245"/>
        <end position="267"/>
    </location>
</feature>